<evidence type="ECO:0000313" key="8">
    <source>
        <dbReference type="EMBL" id="ODV60514.1"/>
    </source>
</evidence>
<feature type="domain" description="Major facilitator superfamily (MFS) profile" evidence="7">
    <location>
        <begin position="41"/>
        <end position="470"/>
    </location>
</feature>
<evidence type="ECO:0000256" key="2">
    <source>
        <dbReference type="ARBA" id="ARBA00022448"/>
    </source>
</evidence>
<feature type="transmembrane region" description="Helical" evidence="6">
    <location>
        <begin position="309"/>
        <end position="330"/>
    </location>
</feature>
<evidence type="ECO:0000256" key="1">
    <source>
        <dbReference type="ARBA" id="ARBA00004141"/>
    </source>
</evidence>
<sequence>MGGGRPYPSPLPDKDNYTVTFDGPDDPDHPHNWPLSKKMIICSVLGFDAICVAMGSAIFASGTYQLMAEFNVASVVITLGTSLYVLGFATGPVVWAPISELYGRKIPLILSGIAFVSFIFGCATAENLQTALICRFFAGCIGSAPLVVVAAAFSDMFNNETRGTAIVFFSMAVCIGPSFAPIFGAYIAESYLGWRWTQYIIGILAAFNLVTLIFFMKETHHPIILIEKAEKLRRRTGNWGIRAAHEDLRLSFKEICEKNITRPLVLLFTEPIILLLSIYTAFIYGVIYMFLTAYPYVFTFKYEMKGGNAYLPMIGLCLGQILGSFFCLFAEKNYLQILKANDGKPVPEARLKPMMFGGITFPIGILWFCWTGNYPDSIHWIVPTISGVLTGFATVTIFMPAINYIIDSYLIFAASALAANTFLRSGFGCAFPLFSGYMFSDLGVNWSGLLLGLFGLLLAPVPFLFYKYGKKIRTKSKYAFDLN</sequence>
<proteinExistence type="predicted"/>
<protein>
    <submittedName>
        <fullName evidence="8">MFS general substrate transporter</fullName>
    </submittedName>
</protein>
<dbReference type="SUPFAM" id="SSF103473">
    <property type="entry name" value="MFS general substrate transporter"/>
    <property type="match status" value="1"/>
</dbReference>
<dbReference type="FunCoup" id="A0A1D2VFR5">
    <property type="interactions" value="79"/>
</dbReference>
<evidence type="ECO:0000256" key="3">
    <source>
        <dbReference type="ARBA" id="ARBA00022692"/>
    </source>
</evidence>
<dbReference type="CDD" id="cd17323">
    <property type="entry name" value="MFS_Tpo1_MDR_like"/>
    <property type="match status" value="1"/>
</dbReference>
<dbReference type="PANTHER" id="PTHR23502:SF31">
    <property type="entry name" value="POLYAMINE TRANSPORTER 1"/>
    <property type="match status" value="1"/>
</dbReference>
<feature type="transmembrane region" description="Helical" evidence="6">
    <location>
        <begin position="132"/>
        <end position="153"/>
    </location>
</feature>
<feature type="transmembrane region" description="Helical" evidence="6">
    <location>
        <begin position="380"/>
        <end position="402"/>
    </location>
</feature>
<dbReference type="AlphaFoldDB" id="A0A1D2VFR5"/>
<keyword evidence="3 6" id="KW-0812">Transmembrane</keyword>
<dbReference type="RefSeq" id="XP_020046821.1">
    <property type="nucleotide sequence ID" value="XM_020193488.1"/>
</dbReference>
<dbReference type="GO" id="GO:0000297">
    <property type="term" value="F:spermine transmembrane transporter activity"/>
    <property type="evidence" value="ECO:0007669"/>
    <property type="project" value="EnsemblFungi"/>
</dbReference>
<feature type="transmembrane region" description="Helical" evidence="6">
    <location>
        <begin position="272"/>
        <end position="297"/>
    </location>
</feature>
<keyword evidence="5 6" id="KW-0472">Membrane</keyword>
<dbReference type="GO" id="GO:0033101">
    <property type="term" value="C:cellular bud membrane"/>
    <property type="evidence" value="ECO:0007669"/>
    <property type="project" value="EnsemblFungi"/>
</dbReference>
<evidence type="ECO:0000256" key="5">
    <source>
        <dbReference type="ARBA" id="ARBA00023136"/>
    </source>
</evidence>
<evidence type="ECO:0000256" key="4">
    <source>
        <dbReference type="ARBA" id="ARBA00022989"/>
    </source>
</evidence>
<evidence type="ECO:0000256" key="6">
    <source>
        <dbReference type="SAM" id="Phobius"/>
    </source>
</evidence>
<name>A0A1D2VFR5_9ASCO</name>
<dbReference type="InterPro" id="IPR020846">
    <property type="entry name" value="MFS_dom"/>
</dbReference>
<evidence type="ECO:0000313" key="9">
    <source>
        <dbReference type="Proteomes" id="UP000095038"/>
    </source>
</evidence>
<dbReference type="GO" id="GO:0015847">
    <property type="term" value="P:putrescine transport"/>
    <property type="evidence" value="ECO:0007669"/>
    <property type="project" value="EnsemblFungi"/>
</dbReference>
<dbReference type="Pfam" id="PF07690">
    <property type="entry name" value="MFS_1"/>
    <property type="match status" value="1"/>
</dbReference>
<evidence type="ECO:0000259" key="7">
    <source>
        <dbReference type="PROSITE" id="PS50850"/>
    </source>
</evidence>
<dbReference type="GO" id="GO:0015606">
    <property type="term" value="F:spermidine transmembrane transporter activity"/>
    <property type="evidence" value="ECO:0007669"/>
    <property type="project" value="EnsemblFungi"/>
</dbReference>
<dbReference type="Proteomes" id="UP000095038">
    <property type="component" value="Unassembled WGS sequence"/>
</dbReference>
<dbReference type="STRING" id="1344418.A0A1D2VFR5"/>
<reference evidence="9" key="1">
    <citation type="submission" date="2016-05" db="EMBL/GenBank/DDBJ databases">
        <title>Comparative genomics of biotechnologically important yeasts.</title>
        <authorList>
            <consortium name="DOE Joint Genome Institute"/>
            <person name="Riley R."/>
            <person name="Haridas S."/>
            <person name="Wolfe K.H."/>
            <person name="Lopes M.R."/>
            <person name="Hittinger C.T."/>
            <person name="Goker M."/>
            <person name="Salamov A."/>
            <person name="Wisecaver J."/>
            <person name="Long T.M."/>
            <person name="Aerts A.L."/>
            <person name="Barry K."/>
            <person name="Choi C."/>
            <person name="Clum A."/>
            <person name="Coughlan A.Y."/>
            <person name="Deshpande S."/>
            <person name="Douglass A.P."/>
            <person name="Hanson S.J."/>
            <person name="Klenk H.-P."/>
            <person name="Labutti K."/>
            <person name="Lapidus A."/>
            <person name="Lindquist E."/>
            <person name="Lipzen A."/>
            <person name="Meier-Kolthoff J.P."/>
            <person name="Ohm R.A."/>
            <person name="Otillar R.P."/>
            <person name="Pangilinan J."/>
            <person name="Peng Y."/>
            <person name="Rokas A."/>
            <person name="Rosa C.A."/>
            <person name="Scheuner C."/>
            <person name="Sibirny A.A."/>
            <person name="Slot J.C."/>
            <person name="Stielow J.B."/>
            <person name="Sun H."/>
            <person name="Kurtzman C.P."/>
            <person name="Blackwell M."/>
            <person name="Grigoriev I.V."/>
            <person name="Jeffries T.W."/>
        </authorList>
    </citation>
    <scope>NUCLEOTIDE SEQUENCE [LARGE SCALE GENOMIC DNA]</scope>
    <source>
        <strain evidence="9">DSM 1968</strain>
    </source>
</reference>
<feature type="transmembrane region" description="Helical" evidence="6">
    <location>
        <begin position="108"/>
        <end position="126"/>
    </location>
</feature>
<feature type="transmembrane region" description="Helical" evidence="6">
    <location>
        <begin position="39"/>
        <end position="60"/>
    </location>
</feature>
<feature type="transmembrane region" description="Helical" evidence="6">
    <location>
        <begin position="199"/>
        <end position="216"/>
    </location>
</feature>
<dbReference type="PROSITE" id="PS50850">
    <property type="entry name" value="MFS"/>
    <property type="match status" value="1"/>
</dbReference>
<feature type="transmembrane region" description="Helical" evidence="6">
    <location>
        <begin position="409"/>
        <end position="434"/>
    </location>
</feature>
<dbReference type="EMBL" id="KV454482">
    <property type="protein sequence ID" value="ODV60514.1"/>
    <property type="molecule type" value="Genomic_DNA"/>
</dbReference>
<dbReference type="InParanoid" id="A0A1D2VFR5"/>
<feature type="transmembrane region" description="Helical" evidence="6">
    <location>
        <begin position="72"/>
        <end position="96"/>
    </location>
</feature>
<feature type="transmembrane region" description="Helical" evidence="6">
    <location>
        <begin position="446"/>
        <end position="466"/>
    </location>
</feature>
<keyword evidence="2" id="KW-0813">Transport</keyword>
<dbReference type="FunFam" id="1.20.1250.20:FF:000011">
    <property type="entry name" value="MFS multidrug transporter, putative"/>
    <property type="match status" value="1"/>
</dbReference>
<keyword evidence="4 6" id="KW-1133">Transmembrane helix</keyword>
<dbReference type="InterPro" id="IPR036259">
    <property type="entry name" value="MFS_trans_sf"/>
</dbReference>
<organism evidence="8 9">
    <name type="scientific">Ascoidea rubescens DSM 1968</name>
    <dbReference type="NCBI Taxonomy" id="1344418"/>
    <lineage>
        <taxon>Eukaryota</taxon>
        <taxon>Fungi</taxon>
        <taxon>Dikarya</taxon>
        <taxon>Ascomycota</taxon>
        <taxon>Saccharomycotina</taxon>
        <taxon>Saccharomycetes</taxon>
        <taxon>Ascoideaceae</taxon>
        <taxon>Ascoidea</taxon>
    </lineage>
</organism>
<feature type="transmembrane region" description="Helical" evidence="6">
    <location>
        <begin position="165"/>
        <end position="187"/>
    </location>
</feature>
<comment type="subcellular location">
    <subcellularLocation>
        <location evidence="1">Membrane</location>
        <topology evidence="1">Multi-pass membrane protein</topology>
    </subcellularLocation>
</comment>
<dbReference type="InterPro" id="IPR011701">
    <property type="entry name" value="MFS"/>
</dbReference>
<dbReference type="GeneID" id="30967124"/>
<accession>A0A1D2VFR5</accession>
<dbReference type="OrthoDB" id="9986881at2759"/>
<dbReference type="Gene3D" id="1.20.1250.20">
    <property type="entry name" value="MFS general substrate transporter like domains"/>
    <property type="match status" value="1"/>
</dbReference>
<dbReference type="GO" id="GO:0000329">
    <property type="term" value="C:fungal-type vacuole membrane"/>
    <property type="evidence" value="ECO:0007669"/>
    <property type="project" value="EnsemblFungi"/>
</dbReference>
<dbReference type="PANTHER" id="PTHR23502">
    <property type="entry name" value="MAJOR FACILITATOR SUPERFAMILY"/>
    <property type="match status" value="1"/>
</dbReference>
<keyword evidence="9" id="KW-1185">Reference proteome</keyword>
<gene>
    <name evidence="8" type="ORF">ASCRUDRAFT_76486</name>
</gene>
<dbReference type="GO" id="GO:0034599">
    <property type="term" value="P:cellular response to oxidative stress"/>
    <property type="evidence" value="ECO:0007669"/>
    <property type="project" value="EnsemblFungi"/>
</dbReference>